<comment type="caution">
    <text evidence="3">The sequence shown here is derived from an EMBL/GenBank/DDBJ whole genome shotgun (WGS) entry which is preliminary data.</text>
</comment>
<gene>
    <name evidence="3" type="ORF">ISP13_15590</name>
</gene>
<sequence>MKRGFAAAMVMALLAGCATTSGNKIDPATIATFQPGVTTIAQVEAALGQPFQSTRMPDGTQQLQYVSKVQNISADSTPTTGSEIPKHSSTTVSTMMSFDQAGHFVRSWSNSKTNANNNWPSNLGQMQSGDIPVKNAGAAH</sequence>
<dbReference type="EMBL" id="JADIKG010000013">
    <property type="protein sequence ID" value="MFK2874965.1"/>
    <property type="molecule type" value="Genomic_DNA"/>
</dbReference>
<keyword evidence="2" id="KW-0732">Signal</keyword>
<evidence type="ECO:0000313" key="4">
    <source>
        <dbReference type="Proteomes" id="UP001620405"/>
    </source>
</evidence>
<dbReference type="PROSITE" id="PS51257">
    <property type="entry name" value="PROKAR_LIPOPROTEIN"/>
    <property type="match status" value="1"/>
</dbReference>
<dbReference type="RefSeq" id="WP_284396099.1">
    <property type="nucleotide sequence ID" value="NZ_BSNQ01000003.1"/>
</dbReference>
<evidence type="ECO:0000256" key="2">
    <source>
        <dbReference type="SAM" id="SignalP"/>
    </source>
</evidence>
<proteinExistence type="predicted"/>
<accession>A0ABW8J035</accession>
<organism evidence="3 4">
    <name type="scientific">Dyella lipolytica</name>
    <dbReference type="NCBI Taxonomy" id="1867835"/>
    <lineage>
        <taxon>Bacteria</taxon>
        <taxon>Pseudomonadati</taxon>
        <taxon>Pseudomonadota</taxon>
        <taxon>Gammaproteobacteria</taxon>
        <taxon>Lysobacterales</taxon>
        <taxon>Rhodanobacteraceae</taxon>
        <taxon>Dyella</taxon>
    </lineage>
</organism>
<feature type="signal peptide" evidence="2">
    <location>
        <begin position="1"/>
        <end position="20"/>
    </location>
</feature>
<reference evidence="3 4" key="1">
    <citation type="submission" date="2020-10" db="EMBL/GenBank/DDBJ databases">
        <title>Phylogeny of dyella-like bacteria.</title>
        <authorList>
            <person name="Fu J."/>
        </authorList>
    </citation>
    <scope>NUCLEOTIDE SEQUENCE [LARGE SCALE GENOMIC DNA]</scope>
    <source>
        <strain evidence="3 4">DHOB07</strain>
    </source>
</reference>
<evidence type="ECO:0008006" key="5">
    <source>
        <dbReference type="Google" id="ProtNLM"/>
    </source>
</evidence>
<protein>
    <recommendedName>
        <fullName evidence="5">SmpA / OmlA family protein</fullName>
    </recommendedName>
</protein>
<feature type="chain" id="PRO_5046599138" description="SmpA / OmlA family protein" evidence="2">
    <location>
        <begin position="21"/>
        <end position="140"/>
    </location>
</feature>
<evidence type="ECO:0000256" key="1">
    <source>
        <dbReference type="SAM" id="MobiDB-lite"/>
    </source>
</evidence>
<feature type="compositionally biased region" description="Polar residues" evidence="1">
    <location>
        <begin position="112"/>
        <end position="128"/>
    </location>
</feature>
<feature type="region of interest" description="Disordered" evidence="1">
    <location>
        <begin position="112"/>
        <end position="140"/>
    </location>
</feature>
<name>A0ABW8J035_9GAMM</name>
<evidence type="ECO:0000313" key="3">
    <source>
        <dbReference type="EMBL" id="MFK2874965.1"/>
    </source>
</evidence>
<dbReference type="Proteomes" id="UP001620405">
    <property type="component" value="Unassembled WGS sequence"/>
</dbReference>
<keyword evidence="4" id="KW-1185">Reference proteome</keyword>